<evidence type="ECO:0000256" key="3">
    <source>
        <dbReference type="ARBA" id="ARBA00023157"/>
    </source>
</evidence>
<dbReference type="SMART" id="SM00202">
    <property type="entry name" value="SR"/>
    <property type="match status" value="1"/>
</dbReference>
<evidence type="ECO:0000256" key="2">
    <source>
        <dbReference type="ARBA" id="ARBA00022737"/>
    </source>
</evidence>
<dbReference type="PANTHER" id="PTHR47653">
    <property type="entry name" value="PROTEIN BARK BEETLE"/>
    <property type="match status" value="1"/>
</dbReference>
<dbReference type="InterPro" id="IPR036772">
    <property type="entry name" value="SRCR-like_dom_sf"/>
</dbReference>
<dbReference type="GO" id="GO:0016020">
    <property type="term" value="C:membrane"/>
    <property type="evidence" value="ECO:0007669"/>
    <property type="project" value="InterPro"/>
</dbReference>
<dbReference type="Gene3D" id="3.10.250.10">
    <property type="entry name" value="SRCR-like domain"/>
    <property type="match status" value="1"/>
</dbReference>
<reference evidence="8" key="2">
    <citation type="submission" date="2025-09" db="UniProtKB">
        <authorList>
            <consortium name="Ensembl"/>
        </authorList>
    </citation>
    <scope>IDENTIFICATION</scope>
</reference>
<evidence type="ECO:0000259" key="7">
    <source>
        <dbReference type="PROSITE" id="PS50287"/>
    </source>
</evidence>
<evidence type="ECO:0000313" key="8">
    <source>
        <dbReference type="Ensembl" id="ENSNMLP00000026899.1"/>
    </source>
</evidence>
<keyword evidence="3 5" id="KW-1015">Disulfide bond</keyword>
<keyword evidence="9" id="KW-1185">Reference proteome</keyword>
<name>A0A8C6TXD9_9GOBI</name>
<keyword evidence="1 6" id="KW-0732">Signal</keyword>
<dbReference type="PANTHER" id="PTHR47653:SF1">
    <property type="entry name" value="DELETED IN MALIGNANT BRAIN TUMORS 1 PROTEIN"/>
    <property type="match status" value="1"/>
</dbReference>
<organism evidence="8 9">
    <name type="scientific">Neogobius melanostomus</name>
    <name type="common">round goby</name>
    <dbReference type="NCBI Taxonomy" id="47308"/>
    <lineage>
        <taxon>Eukaryota</taxon>
        <taxon>Metazoa</taxon>
        <taxon>Chordata</taxon>
        <taxon>Craniata</taxon>
        <taxon>Vertebrata</taxon>
        <taxon>Euteleostomi</taxon>
        <taxon>Actinopterygii</taxon>
        <taxon>Neopterygii</taxon>
        <taxon>Teleostei</taxon>
        <taxon>Neoteleostei</taxon>
        <taxon>Acanthomorphata</taxon>
        <taxon>Gobiaria</taxon>
        <taxon>Gobiiformes</taxon>
        <taxon>Gobioidei</taxon>
        <taxon>Gobiidae</taxon>
        <taxon>Benthophilinae</taxon>
        <taxon>Neogobiini</taxon>
        <taxon>Neogobius</taxon>
    </lineage>
</organism>
<keyword evidence="2" id="KW-0677">Repeat</keyword>
<dbReference type="Ensembl" id="ENSNMLT00000030064.1">
    <property type="protein sequence ID" value="ENSNMLP00000026899.1"/>
    <property type="gene ID" value="ENSNMLG00000017166.1"/>
</dbReference>
<evidence type="ECO:0000313" key="9">
    <source>
        <dbReference type="Proteomes" id="UP000694523"/>
    </source>
</evidence>
<dbReference type="GO" id="GO:0045217">
    <property type="term" value="P:cell-cell junction maintenance"/>
    <property type="evidence" value="ECO:0007669"/>
    <property type="project" value="TreeGrafter"/>
</dbReference>
<dbReference type="PRINTS" id="PR00258">
    <property type="entry name" value="SPERACTRCPTR"/>
</dbReference>
<evidence type="ECO:0000256" key="6">
    <source>
        <dbReference type="SAM" id="SignalP"/>
    </source>
</evidence>
<accession>A0A8C6TXD9</accession>
<protein>
    <recommendedName>
        <fullName evidence="7">SRCR domain-containing protein</fullName>
    </recommendedName>
</protein>
<dbReference type="FunFam" id="3.10.250.10:FF:000006">
    <property type="entry name" value="neurotrypsin isoform X2"/>
    <property type="match status" value="1"/>
</dbReference>
<dbReference type="AlphaFoldDB" id="A0A8C6TXD9"/>
<dbReference type="Pfam" id="PF00530">
    <property type="entry name" value="SRCR"/>
    <property type="match status" value="1"/>
</dbReference>
<reference evidence="8" key="1">
    <citation type="submission" date="2025-08" db="UniProtKB">
        <authorList>
            <consortium name="Ensembl"/>
        </authorList>
    </citation>
    <scope>IDENTIFICATION</scope>
</reference>
<sequence length="121" mass="13605">MLQQFISVMVFWVWLRLVNGSSCSGRVEVFYGGQWGTVCDDSWDMDDARVVCRQLGHRNAVAARGYAHFGRGSGEIWMDDVRCTGDESRLSDCTHNGFGAHNCRHHEDAGVECEGKLLQLH</sequence>
<feature type="signal peptide" evidence="6">
    <location>
        <begin position="1"/>
        <end position="20"/>
    </location>
</feature>
<dbReference type="InterPro" id="IPR001190">
    <property type="entry name" value="SRCR"/>
</dbReference>
<evidence type="ECO:0000256" key="1">
    <source>
        <dbReference type="ARBA" id="ARBA00022729"/>
    </source>
</evidence>
<evidence type="ECO:0000256" key="5">
    <source>
        <dbReference type="PROSITE-ProRule" id="PRU00196"/>
    </source>
</evidence>
<proteinExistence type="predicted"/>
<dbReference type="InterPro" id="IPR053243">
    <property type="entry name" value="SJ_maturation_regulator"/>
</dbReference>
<dbReference type="SUPFAM" id="SSF56487">
    <property type="entry name" value="SRCR-like"/>
    <property type="match status" value="1"/>
</dbReference>
<feature type="disulfide bond" evidence="5">
    <location>
        <begin position="83"/>
        <end position="93"/>
    </location>
</feature>
<dbReference type="PROSITE" id="PS00420">
    <property type="entry name" value="SRCR_1"/>
    <property type="match status" value="1"/>
</dbReference>
<evidence type="ECO:0000256" key="4">
    <source>
        <dbReference type="ARBA" id="ARBA00023180"/>
    </source>
</evidence>
<feature type="disulfide bond" evidence="5">
    <location>
        <begin position="52"/>
        <end position="113"/>
    </location>
</feature>
<feature type="disulfide bond" evidence="5">
    <location>
        <begin position="39"/>
        <end position="103"/>
    </location>
</feature>
<feature type="domain" description="SRCR" evidence="7">
    <location>
        <begin position="15"/>
        <end position="114"/>
    </location>
</feature>
<keyword evidence="4" id="KW-0325">Glycoprotein</keyword>
<feature type="chain" id="PRO_5034215318" description="SRCR domain-containing protein" evidence="6">
    <location>
        <begin position="21"/>
        <end position="121"/>
    </location>
</feature>
<dbReference type="PROSITE" id="PS50287">
    <property type="entry name" value="SRCR_2"/>
    <property type="match status" value="1"/>
</dbReference>
<dbReference type="Proteomes" id="UP000694523">
    <property type="component" value="Unplaced"/>
</dbReference>